<dbReference type="InterPro" id="IPR008984">
    <property type="entry name" value="SMAD_FHA_dom_sf"/>
</dbReference>
<dbReference type="Gene3D" id="2.60.200.20">
    <property type="match status" value="1"/>
</dbReference>
<dbReference type="InterPro" id="IPR050923">
    <property type="entry name" value="Cell_Proc_Reg/RNA_Proc"/>
</dbReference>
<dbReference type="Pfam" id="PF00498">
    <property type="entry name" value="FHA"/>
    <property type="match status" value="1"/>
</dbReference>
<reference evidence="2" key="1">
    <citation type="submission" date="2023-06" db="EMBL/GenBank/DDBJ databases">
        <authorList>
            <person name="Jiang Y."/>
            <person name="Liu Q."/>
        </authorList>
    </citation>
    <scope>NUCLEOTIDE SEQUENCE</scope>
    <source>
        <strain evidence="2">CGMCC 1.12090</strain>
    </source>
</reference>
<evidence type="ECO:0000313" key="2">
    <source>
        <dbReference type="EMBL" id="MDO1534985.1"/>
    </source>
</evidence>
<dbReference type="EMBL" id="JAUKVY010000017">
    <property type="protein sequence ID" value="MDO1534985.1"/>
    <property type="molecule type" value="Genomic_DNA"/>
</dbReference>
<dbReference type="InterPro" id="IPR000253">
    <property type="entry name" value="FHA_dom"/>
</dbReference>
<gene>
    <name evidence="2" type="ORF">Q2T77_22065</name>
</gene>
<comment type="caution">
    <text evidence="2">The sequence shown here is derived from an EMBL/GenBank/DDBJ whole genome shotgun (WGS) entry which is preliminary data.</text>
</comment>
<dbReference type="CDD" id="cd00060">
    <property type="entry name" value="FHA"/>
    <property type="match status" value="1"/>
</dbReference>
<feature type="domain" description="FHA" evidence="1">
    <location>
        <begin position="23"/>
        <end position="72"/>
    </location>
</feature>
<accession>A0ABT8S7U0</accession>
<evidence type="ECO:0000313" key="3">
    <source>
        <dbReference type="Proteomes" id="UP001169027"/>
    </source>
</evidence>
<protein>
    <submittedName>
        <fullName evidence="2">FHA domain-containing protein</fullName>
    </submittedName>
</protein>
<proteinExistence type="predicted"/>
<dbReference type="SUPFAM" id="SSF49879">
    <property type="entry name" value="SMAD/FHA domain"/>
    <property type="match status" value="1"/>
</dbReference>
<evidence type="ECO:0000259" key="1">
    <source>
        <dbReference type="PROSITE" id="PS50006"/>
    </source>
</evidence>
<organism evidence="2 3">
    <name type="scientific">Variovorax ginsengisoli</name>
    <dbReference type="NCBI Taxonomy" id="363844"/>
    <lineage>
        <taxon>Bacteria</taxon>
        <taxon>Pseudomonadati</taxon>
        <taxon>Pseudomonadota</taxon>
        <taxon>Betaproteobacteria</taxon>
        <taxon>Burkholderiales</taxon>
        <taxon>Comamonadaceae</taxon>
        <taxon>Variovorax</taxon>
    </lineage>
</organism>
<sequence length="126" mass="13462">MSRLIVLQKNGSAKQVNMTRTPFVVGRADSCDLVLDNPLVSRSHAVFEAVGEAMTIRDLQSHNGTYVNGQRVEGGALSNGDEIKIGGYQIRFLSQGGPIGAAEALRLVTVPGRLADIDLQRLSAKS</sequence>
<dbReference type="SMART" id="SM00240">
    <property type="entry name" value="FHA"/>
    <property type="match status" value="1"/>
</dbReference>
<dbReference type="RefSeq" id="WP_301812724.1">
    <property type="nucleotide sequence ID" value="NZ_JAUJZH010000017.1"/>
</dbReference>
<dbReference type="PANTHER" id="PTHR23308">
    <property type="entry name" value="NUCLEAR INHIBITOR OF PROTEIN PHOSPHATASE-1"/>
    <property type="match status" value="1"/>
</dbReference>
<dbReference type="Proteomes" id="UP001169027">
    <property type="component" value="Unassembled WGS sequence"/>
</dbReference>
<dbReference type="PROSITE" id="PS50006">
    <property type="entry name" value="FHA_DOMAIN"/>
    <property type="match status" value="1"/>
</dbReference>
<keyword evidence="3" id="KW-1185">Reference proteome</keyword>
<name>A0ABT8S7U0_9BURK</name>